<dbReference type="EMBL" id="BAFC01000096">
    <property type="protein sequence ID" value="GAB40347.1"/>
    <property type="molecule type" value="Genomic_DNA"/>
</dbReference>
<comment type="similarity">
    <text evidence="1">Belongs to the sigma-70 factor family. ECF subfamily.</text>
</comment>
<dbReference type="Gene3D" id="1.10.10.10">
    <property type="entry name" value="Winged helix-like DNA-binding domain superfamily/Winged helix DNA-binding domain"/>
    <property type="match status" value="1"/>
</dbReference>
<dbReference type="PANTHER" id="PTHR43133:SF8">
    <property type="entry name" value="RNA POLYMERASE SIGMA FACTOR HI_1459-RELATED"/>
    <property type="match status" value="1"/>
</dbReference>
<keyword evidence="10" id="KW-1185">Reference proteome</keyword>
<dbReference type="NCBIfam" id="TIGR02937">
    <property type="entry name" value="sigma70-ECF"/>
    <property type="match status" value="1"/>
</dbReference>
<evidence type="ECO:0000259" key="8">
    <source>
        <dbReference type="Pfam" id="PF08281"/>
    </source>
</evidence>
<dbReference type="GO" id="GO:0003677">
    <property type="term" value="F:DNA binding"/>
    <property type="evidence" value="ECO:0007669"/>
    <property type="project" value="UniProtKB-KW"/>
</dbReference>
<proteinExistence type="inferred from homology"/>
<evidence type="ECO:0000256" key="2">
    <source>
        <dbReference type="ARBA" id="ARBA00023015"/>
    </source>
</evidence>
<dbReference type="InterPro" id="IPR013325">
    <property type="entry name" value="RNA_pol_sigma_r2"/>
</dbReference>
<comment type="caution">
    <text evidence="9">The sequence shown here is derived from an EMBL/GenBank/DDBJ whole genome shotgun (WGS) entry which is preliminary data.</text>
</comment>
<dbReference type="eggNOG" id="COG1595">
    <property type="taxonomic scope" value="Bacteria"/>
</dbReference>
<dbReference type="InterPro" id="IPR039425">
    <property type="entry name" value="RNA_pol_sigma-70-like"/>
</dbReference>
<dbReference type="InterPro" id="IPR036388">
    <property type="entry name" value="WH-like_DNA-bd_sf"/>
</dbReference>
<keyword evidence="2" id="KW-0805">Transcription regulation</keyword>
<dbReference type="PANTHER" id="PTHR43133">
    <property type="entry name" value="RNA POLYMERASE ECF-TYPE SIGMA FACTO"/>
    <property type="match status" value="1"/>
</dbReference>
<evidence type="ECO:0000256" key="6">
    <source>
        <dbReference type="SAM" id="MobiDB-lite"/>
    </source>
</evidence>
<evidence type="ECO:0000256" key="5">
    <source>
        <dbReference type="ARBA" id="ARBA00023163"/>
    </source>
</evidence>
<feature type="compositionally biased region" description="Low complexity" evidence="6">
    <location>
        <begin position="228"/>
        <end position="239"/>
    </location>
</feature>
<keyword evidence="3" id="KW-0731">Sigma factor</keyword>
<dbReference type="GO" id="GO:0016987">
    <property type="term" value="F:sigma factor activity"/>
    <property type="evidence" value="ECO:0007669"/>
    <property type="project" value="UniProtKB-KW"/>
</dbReference>
<dbReference type="InterPro" id="IPR014284">
    <property type="entry name" value="RNA_pol_sigma-70_dom"/>
</dbReference>
<feature type="domain" description="RNA polymerase sigma factor 70 region 4 type 2" evidence="8">
    <location>
        <begin position="166"/>
        <end position="217"/>
    </location>
</feature>
<dbReference type="InterPro" id="IPR013324">
    <property type="entry name" value="RNA_pol_sigma_r3/r4-like"/>
</dbReference>
<dbReference type="SUPFAM" id="SSF88946">
    <property type="entry name" value="Sigma2 domain of RNA polymerase sigma factors"/>
    <property type="match status" value="1"/>
</dbReference>
<dbReference type="AlphaFoldDB" id="H5U3N9"/>
<evidence type="ECO:0000313" key="10">
    <source>
        <dbReference type="Proteomes" id="UP000005845"/>
    </source>
</evidence>
<feature type="region of interest" description="Disordered" evidence="6">
    <location>
        <begin position="226"/>
        <end position="282"/>
    </location>
</feature>
<dbReference type="GO" id="GO:0006352">
    <property type="term" value="P:DNA-templated transcription initiation"/>
    <property type="evidence" value="ECO:0007669"/>
    <property type="project" value="InterPro"/>
</dbReference>
<dbReference type="CDD" id="cd06171">
    <property type="entry name" value="Sigma70_r4"/>
    <property type="match status" value="1"/>
</dbReference>
<evidence type="ECO:0000256" key="3">
    <source>
        <dbReference type="ARBA" id="ARBA00023082"/>
    </source>
</evidence>
<name>H5U3N9_9ACTN</name>
<evidence type="ECO:0000259" key="7">
    <source>
        <dbReference type="Pfam" id="PF04542"/>
    </source>
</evidence>
<reference evidence="9 10" key="1">
    <citation type="submission" date="2012-02" db="EMBL/GenBank/DDBJ databases">
        <title>Whole genome shotgun sequence of Gordonia sputi NBRC 100414.</title>
        <authorList>
            <person name="Yoshida I."/>
            <person name="Hosoyama A."/>
            <person name="Tsuchikane K."/>
            <person name="Katsumata H."/>
            <person name="Yamazaki S."/>
            <person name="Fujita N."/>
        </authorList>
    </citation>
    <scope>NUCLEOTIDE SEQUENCE [LARGE SCALE GENOMIC DNA]</scope>
    <source>
        <strain evidence="9 10">NBRC 100414</strain>
    </source>
</reference>
<dbReference type="InterPro" id="IPR007627">
    <property type="entry name" value="RNA_pol_sigma70_r2"/>
</dbReference>
<dbReference type="Gene3D" id="1.10.1740.10">
    <property type="match status" value="1"/>
</dbReference>
<feature type="domain" description="RNA polymerase sigma-70 region 2" evidence="7">
    <location>
        <begin position="70"/>
        <end position="136"/>
    </location>
</feature>
<dbReference type="InterPro" id="IPR013249">
    <property type="entry name" value="RNA_pol_sigma70_r4_t2"/>
</dbReference>
<dbReference type="SUPFAM" id="SSF88659">
    <property type="entry name" value="Sigma3 and sigma4 domains of RNA polymerase sigma factors"/>
    <property type="match status" value="1"/>
</dbReference>
<keyword evidence="5" id="KW-0804">Transcription</keyword>
<feature type="compositionally biased region" description="Low complexity" evidence="6">
    <location>
        <begin position="257"/>
        <end position="282"/>
    </location>
</feature>
<dbReference type="Pfam" id="PF08281">
    <property type="entry name" value="Sigma70_r4_2"/>
    <property type="match status" value="1"/>
</dbReference>
<keyword evidence="4" id="KW-0238">DNA-binding</keyword>
<accession>H5U3N9</accession>
<sequence length="282" mass="30631">MNPISARVNSRDPGHSDESPSAAGRHAGTPGPTLRSAPGPSTQAPALSDFSEDELAAAAAAGDAEAFSVLVGKLSPSLLRYLRRMVDDPQTAEDLAQDTLLDAWRGLPDFAFRSSFKTWMFGIAHRRTVDHWRRRRDIPTAEERFADLTDPHPLPADDVLHTSLVEALRRELTTLPETSRAVWWLREAEGLSLTEISRVLQISVGSVRGHLQRSRRYLATRLAPWRPDATNDGATNDDATNAEKPGRGPDNTGRTRTGPASTGQSGTGPSTTGSRSLRGGRR</sequence>
<feature type="region of interest" description="Disordered" evidence="6">
    <location>
        <begin position="1"/>
        <end position="47"/>
    </location>
</feature>
<evidence type="ECO:0000256" key="4">
    <source>
        <dbReference type="ARBA" id="ARBA00023125"/>
    </source>
</evidence>
<feature type="compositionally biased region" description="Basic and acidic residues" evidence="6">
    <location>
        <begin position="9"/>
        <end position="18"/>
    </location>
</feature>
<dbReference type="Proteomes" id="UP000005845">
    <property type="component" value="Unassembled WGS sequence"/>
</dbReference>
<evidence type="ECO:0000256" key="1">
    <source>
        <dbReference type="ARBA" id="ARBA00010641"/>
    </source>
</evidence>
<dbReference type="Pfam" id="PF04542">
    <property type="entry name" value="Sigma70_r2"/>
    <property type="match status" value="1"/>
</dbReference>
<organism evidence="9 10">
    <name type="scientific">Gordonia sputi NBRC 100414</name>
    <dbReference type="NCBI Taxonomy" id="1089453"/>
    <lineage>
        <taxon>Bacteria</taxon>
        <taxon>Bacillati</taxon>
        <taxon>Actinomycetota</taxon>
        <taxon>Actinomycetes</taxon>
        <taxon>Mycobacteriales</taxon>
        <taxon>Gordoniaceae</taxon>
        <taxon>Gordonia</taxon>
    </lineage>
</organism>
<protein>
    <submittedName>
        <fullName evidence="9">Putative RNA polymerase ECF-type sigma factor</fullName>
    </submittedName>
</protein>
<gene>
    <name evidence="9" type="ORF">GOSPT_098_00520</name>
</gene>
<evidence type="ECO:0000313" key="9">
    <source>
        <dbReference type="EMBL" id="GAB40347.1"/>
    </source>
</evidence>